<dbReference type="EMBL" id="CP036269">
    <property type="protein sequence ID" value="QDT41974.1"/>
    <property type="molecule type" value="Genomic_DNA"/>
</dbReference>
<organism evidence="1 2">
    <name type="scientific">Gimesia alba</name>
    <dbReference type="NCBI Taxonomy" id="2527973"/>
    <lineage>
        <taxon>Bacteria</taxon>
        <taxon>Pseudomonadati</taxon>
        <taxon>Planctomycetota</taxon>
        <taxon>Planctomycetia</taxon>
        <taxon>Planctomycetales</taxon>
        <taxon>Planctomycetaceae</taxon>
        <taxon>Gimesia</taxon>
    </lineage>
</organism>
<gene>
    <name evidence="1" type="ORF">Pan241w_20540</name>
</gene>
<name>A0A517RDN8_9PLAN</name>
<dbReference type="RefSeq" id="WP_145214409.1">
    <property type="nucleotide sequence ID" value="NZ_CP036269.1"/>
</dbReference>
<dbReference type="OrthoDB" id="9976173at2"/>
<sequence>MKFINWNDIQKSFEPFKGVFELQDLIKLCSDISIAAWEACYLLPQCFTEENFEENIVLIEKEWGKHFVDALVVEVREGMLSEVDSLLDSEAFSHVVQNGEFDSHFLKGIKVLKSHFADNKWDLYLDANKDRTDKSVRDY</sequence>
<keyword evidence="2" id="KW-1185">Reference proteome</keyword>
<dbReference type="KEGG" id="gaz:Pan241w_20540"/>
<evidence type="ECO:0000313" key="2">
    <source>
        <dbReference type="Proteomes" id="UP000317171"/>
    </source>
</evidence>
<protein>
    <submittedName>
        <fullName evidence="1">Uncharacterized protein</fullName>
    </submittedName>
</protein>
<evidence type="ECO:0000313" key="1">
    <source>
        <dbReference type="EMBL" id="QDT41974.1"/>
    </source>
</evidence>
<proteinExistence type="predicted"/>
<reference evidence="1 2" key="1">
    <citation type="submission" date="2019-02" db="EMBL/GenBank/DDBJ databases">
        <title>Deep-cultivation of Planctomycetes and their phenomic and genomic characterization uncovers novel biology.</title>
        <authorList>
            <person name="Wiegand S."/>
            <person name="Jogler M."/>
            <person name="Boedeker C."/>
            <person name="Pinto D."/>
            <person name="Vollmers J."/>
            <person name="Rivas-Marin E."/>
            <person name="Kohn T."/>
            <person name="Peeters S.H."/>
            <person name="Heuer A."/>
            <person name="Rast P."/>
            <person name="Oberbeckmann S."/>
            <person name="Bunk B."/>
            <person name="Jeske O."/>
            <person name="Meyerdierks A."/>
            <person name="Storesund J.E."/>
            <person name="Kallscheuer N."/>
            <person name="Luecker S."/>
            <person name="Lage O.M."/>
            <person name="Pohl T."/>
            <person name="Merkel B.J."/>
            <person name="Hornburger P."/>
            <person name="Mueller R.-W."/>
            <person name="Bruemmer F."/>
            <person name="Labrenz M."/>
            <person name="Spormann A.M."/>
            <person name="Op den Camp H."/>
            <person name="Overmann J."/>
            <person name="Amann R."/>
            <person name="Jetten M.S.M."/>
            <person name="Mascher T."/>
            <person name="Medema M.H."/>
            <person name="Devos D.P."/>
            <person name="Kaster A.-K."/>
            <person name="Ovreas L."/>
            <person name="Rohde M."/>
            <person name="Galperin M.Y."/>
            <person name="Jogler C."/>
        </authorList>
    </citation>
    <scope>NUCLEOTIDE SEQUENCE [LARGE SCALE GENOMIC DNA]</scope>
    <source>
        <strain evidence="1 2">Pan241w</strain>
    </source>
</reference>
<accession>A0A517RDN8</accession>
<dbReference type="Proteomes" id="UP000317171">
    <property type="component" value="Chromosome"/>
</dbReference>
<dbReference type="AlphaFoldDB" id="A0A517RDN8"/>